<dbReference type="InterPro" id="IPR000182">
    <property type="entry name" value="GNAT_dom"/>
</dbReference>
<dbReference type="OrthoDB" id="46888at2"/>
<reference evidence="2 3" key="1">
    <citation type="submission" date="2016-10" db="EMBL/GenBank/DDBJ databases">
        <authorList>
            <person name="de Groot N.N."/>
        </authorList>
    </citation>
    <scope>NUCLEOTIDE SEQUENCE [LARGE SCALE GENOMIC DNA]</scope>
    <source>
        <strain evidence="2 3">DSM 23126</strain>
    </source>
</reference>
<evidence type="ECO:0000313" key="2">
    <source>
        <dbReference type="EMBL" id="SDW76999.1"/>
    </source>
</evidence>
<proteinExistence type="predicted"/>
<dbReference type="InterPro" id="IPR016181">
    <property type="entry name" value="Acyl_CoA_acyltransferase"/>
</dbReference>
<keyword evidence="3" id="KW-1185">Reference proteome</keyword>
<evidence type="ECO:0000259" key="1">
    <source>
        <dbReference type="PROSITE" id="PS51186"/>
    </source>
</evidence>
<dbReference type="STRING" id="1122204.SAMN05421781_2315"/>
<protein>
    <submittedName>
        <fullName evidence="2">Acetyltransferase (GNAT) domain-containing protein</fullName>
    </submittedName>
</protein>
<dbReference type="EMBL" id="FNNC01000005">
    <property type="protein sequence ID" value="SDW76999.1"/>
    <property type="molecule type" value="Genomic_DNA"/>
</dbReference>
<dbReference type="Gene3D" id="3.40.630.30">
    <property type="match status" value="1"/>
</dbReference>
<dbReference type="Proteomes" id="UP000199488">
    <property type="component" value="Unassembled WGS sequence"/>
</dbReference>
<dbReference type="CDD" id="cd04301">
    <property type="entry name" value="NAT_SF"/>
    <property type="match status" value="1"/>
</dbReference>
<feature type="domain" description="N-acetyltransferase" evidence="1">
    <location>
        <begin position="3"/>
        <end position="147"/>
    </location>
</feature>
<dbReference type="AlphaFoldDB" id="A0A1H2WAC2"/>
<accession>A0A1H2WAC2</accession>
<dbReference type="PROSITE" id="PS51186">
    <property type="entry name" value="GNAT"/>
    <property type="match status" value="1"/>
</dbReference>
<keyword evidence="2" id="KW-0808">Transferase</keyword>
<dbReference type="SUPFAM" id="SSF55729">
    <property type="entry name" value="Acyl-CoA N-acyltransferases (Nat)"/>
    <property type="match status" value="1"/>
</dbReference>
<sequence>MIVLLPNHKYDTAKSILALQQQSYSTEAMLIDNFEIPALNETVESIRSSKETFVGYFVEGELRAFIAYEYQEKKLQLTRLVVHPDFFRRGFASYLLKYLLNQHLDTLIYAYTSEKNQPAIDLYHSFGFVISRTFSLSDGHPMVVLERHSSYA</sequence>
<evidence type="ECO:0000313" key="3">
    <source>
        <dbReference type="Proteomes" id="UP000199488"/>
    </source>
</evidence>
<name>A0A1H2WAC2_9BACI</name>
<dbReference type="GO" id="GO:0016747">
    <property type="term" value="F:acyltransferase activity, transferring groups other than amino-acyl groups"/>
    <property type="evidence" value="ECO:0007669"/>
    <property type="project" value="InterPro"/>
</dbReference>
<dbReference type="Pfam" id="PF00583">
    <property type="entry name" value="Acetyltransf_1"/>
    <property type="match status" value="1"/>
</dbReference>
<dbReference type="RefSeq" id="WP_091615211.1">
    <property type="nucleotide sequence ID" value="NZ_FNNC01000005.1"/>
</dbReference>
<gene>
    <name evidence="2" type="ORF">SAMN05421781_2315</name>
</gene>
<organism evidence="2 3">
    <name type="scientific">Marinococcus luteus</name>
    <dbReference type="NCBI Taxonomy" id="1122204"/>
    <lineage>
        <taxon>Bacteria</taxon>
        <taxon>Bacillati</taxon>
        <taxon>Bacillota</taxon>
        <taxon>Bacilli</taxon>
        <taxon>Bacillales</taxon>
        <taxon>Bacillaceae</taxon>
        <taxon>Marinococcus</taxon>
    </lineage>
</organism>